<accession>A0A4R6J9Q8</accession>
<organism evidence="1 2">
    <name type="scientific">Paractinoplanes brasiliensis</name>
    <dbReference type="NCBI Taxonomy" id="52695"/>
    <lineage>
        <taxon>Bacteria</taxon>
        <taxon>Bacillati</taxon>
        <taxon>Actinomycetota</taxon>
        <taxon>Actinomycetes</taxon>
        <taxon>Micromonosporales</taxon>
        <taxon>Micromonosporaceae</taxon>
        <taxon>Paractinoplanes</taxon>
    </lineage>
</organism>
<name>A0A4R6J9Q8_9ACTN</name>
<gene>
    <name evidence="1" type="ORF">C8E87_7674</name>
</gene>
<evidence type="ECO:0000313" key="1">
    <source>
        <dbReference type="EMBL" id="TDO32222.1"/>
    </source>
</evidence>
<proteinExistence type="predicted"/>
<comment type="caution">
    <text evidence="1">The sequence shown here is derived from an EMBL/GenBank/DDBJ whole genome shotgun (WGS) entry which is preliminary data.</text>
</comment>
<keyword evidence="2" id="KW-1185">Reference proteome</keyword>
<dbReference type="EMBL" id="SNWR01000002">
    <property type="protein sequence ID" value="TDO32222.1"/>
    <property type="molecule type" value="Genomic_DNA"/>
</dbReference>
<protein>
    <submittedName>
        <fullName evidence="1">Uncharacterized protein</fullName>
    </submittedName>
</protein>
<sequence length="48" mass="5510">MEHIHCLEHDNDMLARIVNLFATENTQFPEPLHTASSAVVRPLRQVPM</sequence>
<evidence type="ECO:0000313" key="2">
    <source>
        <dbReference type="Proteomes" id="UP000294901"/>
    </source>
</evidence>
<dbReference type="AlphaFoldDB" id="A0A4R6J9Q8"/>
<reference evidence="1 2" key="1">
    <citation type="submission" date="2019-03" db="EMBL/GenBank/DDBJ databases">
        <title>Sequencing the genomes of 1000 actinobacteria strains.</title>
        <authorList>
            <person name="Klenk H.-P."/>
        </authorList>
    </citation>
    <scope>NUCLEOTIDE SEQUENCE [LARGE SCALE GENOMIC DNA]</scope>
    <source>
        <strain evidence="1 2">DSM 43805</strain>
    </source>
</reference>
<dbReference type="Proteomes" id="UP000294901">
    <property type="component" value="Unassembled WGS sequence"/>
</dbReference>
<dbReference type="RefSeq" id="WP_166661414.1">
    <property type="nucleotide sequence ID" value="NZ_BOMD01000044.1"/>
</dbReference>